<keyword evidence="4" id="KW-1185">Reference proteome</keyword>
<dbReference type="SUPFAM" id="SSF56349">
    <property type="entry name" value="DNA breaking-rejoining enzymes"/>
    <property type="match status" value="1"/>
</dbReference>
<gene>
    <name evidence="3" type="ORF">OG814_42990</name>
</gene>
<geneLocation type="plasmid" evidence="3 4">
    <name>unnamed2</name>
</geneLocation>
<dbReference type="Proteomes" id="UP001622594">
    <property type="component" value="Plasmid unnamed2"/>
</dbReference>
<sequence>MARFPKGYVKPTSSCPGCLAWGDFRGRLCPACYMFGRGHDAAECAGCRRVQPLKWDYCRLCWCQARLGAKTVDGQLTEGADVRGRLAAVRHQQLFFVGMHYRRRPTPQARWKGGRRGAPRKPPPAPAWRPDPGWRQPPLFEQIPRHFDRLDPADADLASPWLAWAKYLAHRLAEARGWGRNIRFAVNRGLAVVLTGHVEGDVIRHTEIFSPLRSLDLPVGHIVAVLAEMGIFEDDSEPSFERWLVGRLEGLAPGIRSEAERWTRVLRDGGPRSLPRREGTVWLSLNQVRPALLEWSNRYDHLREVTRDDVLAHMRTVDGRHRRDQLVALRSLFTWAKRQGLIFRNPTSRIKVGQNEYAVLQPLLPEQVERSVAAATTPAARLVLALAAVHAARVAHIAALMLDDVDLGNRRLTIAGRVRPLDDLTLKLLADWLDYQRHRWPSTANLHLLINNQTANTTIRASNHWISAPMRGQDATLERLRVDRQLEEALIHGPDPLHLAEVFGLDEKTAMRYADSARQLLLASPGEPLGGAVRGAE</sequence>
<proteinExistence type="predicted"/>
<accession>A0ABZ1LNF1</accession>
<feature type="compositionally biased region" description="Pro residues" evidence="2">
    <location>
        <begin position="120"/>
        <end position="129"/>
    </location>
</feature>
<keyword evidence="3" id="KW-0614">Plasmid</keyword>
<evidence type="ECO:0000313" key="3">
    <source>
        <dbReference type="EMBL" id="WTR76034.1"/>
    </source>
</evidence>
<evidence type="ECO:0000256" key="1">
    <source>
        <dbReference type="ARBA" id="ARBA00023172"/>
    </source>
</evidence>
<evidence type="ECO:0000313" key="4">
    <source>
        <dbReference type="Proteomes" id="UP001622594"/>
    </source>
</evidence>
<keyword evidence="1" id="KW-0233">DNA recombination</keyword>
<evidence type="ECO:0000256" key="2">
    <source>
        <dbReference type="SAM" id="MobiDB-lite"/>
    </source>
</evidence>
<reference evidence="3 4" key="1">
    <citation type="submission" date="2022-10" db="EMBL/GenBank/DDBJ databases">
        <title>The complete genomes of actinobacterial strains from the NBC collection.</title>
        <authorList>
            <person name="Joergensen T.S."/>
            <person name="Alvarez Arevalo M."/>
            <person name="Sterndorff E.B."/>
            <person name="Faurdal D."/>
            <person name="Vuksanovic O."/>
            <person name="Mourched A.-S."/>
            <person name="Charusanti P."/>
            <person name="Shaw S."/>
            <person name="Blin K."/>
            <person name="Weber T."/>
        </authorList>
    </citation>
    <scope>NUCLEOTIDE SEQUENCE [LARGE SCALE GENOMIC DNA]</scope>
    <source>
        <strain evidence="3 4">NBC_00123</strain>
        <plasmid evidence="3 4">unnamed2</plasmid>
    </source>
</reference>
<dbReference type="Gene3D" id="1.10.443.10">
    <property type="entry name" value="Intergrase catalytic core"/>
    <property type="match status" value="1"/>
</dbReference>
<protein>
    <recommendedName>
        <fullName evidence="5">Core-binding (CB) domain-containing protein</fullName>
    </recommendedName>
</protein>
<feature type="region of interest" description="Disordered" evidence="2">
    <location>
        <begin position="107"/>
        <end position="133"/>
    </location>
</feature>
<organism evidence="3 4">
    <name type="scientific">Streptomyces zaomyceticus</name>
    <dbReference type="NCBI Taxonomy" id="68286"/>
    <lineage>
        <taxon>Bacteria</taxon>
        <taxon>Bacillati</taxon>
        <taxon>Actinomycetota</taxon>
        <taxon>Actinomycetes</taxon>
        <taxon>Kitasatosporales</taxon>
        <taxon>Streptomycetaceae</taxon>
        <taxon>Streptomyces</taxon>
    </lineage>
</organism>
<dbReference type="InterPro" id="IPR013762">
    <property type="entry name" value="Integrase-like_cat_sf"/>
</dbReference>
<name>A0ABZ1LNF1_9ACTN</name>
<evidence type="ECO:0008006" key="5">
    <source>
        <dbReference type="Google" id="ProtNLM"/>
    </source>
</evidence>
<dbReference type="RefSeq" id="WP_406083060.1">
    <property type="nucleotide sequence ID" value="NZ_CP108190.1"/>
</dbReference>
<dbReference type="EMBL" id="CP108190">
    <property type="protein sequence ID" value="WTR76034.1"/>
    <property type="molecule type" value="Genomic_DNA"/>
</dbReference>
<dbReference type="InterPro" id="IPR011010">
    <property type="entry name" value="DNA_brk_join_enz"/>
</dbReference>